<evidence type="ECO:0008006" key="4">
    <source>
        <dbReference type="Google" id="ProtNLM"/>
    </source>
</evidence>
<organism evidence="2 3">
    <name type="scientific">Floridaenema fluviatile BLCC-F154</name>
    <dbReference type="NCBI Taxonomy" id="3153640"/>
    <lineage>
        <taxon>Bacteria</taxon>
        <taxon>Bacillati</taxon>
        <taxon>Cyanobacteriota</taxon>
        <taxon>Cyanophyceae</taxon>
        <taxon>Oscillatoriophycideae</taxon>
        <taxon>Aerosakkonematales</taxon>
        <taxon>Aerosakkonemataceae</taxon>
        <taxon>Floridanema</taxon>
        <taxon>Floridanema fluviatile</taxon>
    </lineage>
</organism>
<keyword evidence="1" id="KW-0472">Membrane</keyword>
<keyword evidence="1" id="KW-0812">Transmembrane</keyword>
<feature type="transmembrane region" description="Helical" evidence="1">
    <location>
        <begin position="69"/>
        <end position="90"/>
    </location>
</feature>
<accession>A0ABV4YJ70</accession>
<feature type="transmembrane region" description="Helical" evidence="1">
    <location>
        <begin position="6"/>
        <end position="24"/>
    </location>
</feature>
<protein>
    <recommendedName>
        <fullName evidence="4">GlsB/YeaQ/YmgE family stress response membrane protein</fullName>
    </recommendedName>
</protein>
<dbReference type="EMBL" id="JBHFNS010000092">
    <property type="protein sequence ID" value="MFB2938802.1"/>
    <property type="molecule type" value="Genomic_DNA"/>
</dbReference>
<evidence type="ECO:0000256" key="1">
    <source>
        <dbReference type="SAM" id="Phobius"/>
    </source>
</evidence>
<keyword evidence="1" id="KW-1133">Transmembrane helix</keyword>
<sequence length="94" mass="9813">MSLLELILLLVIAAICGSVGQTLVGYSAGGCLISIIVGIIGAYIGIWVANEFSLPVLYTLNIGGKPFPIIWSIIGSAIFAAVLALINKLLRGNR</sequence>
<evidence type="ECO:0000313" key="2">
    <source>
        <dbReference type="EMBL" id="MFB2938802.1"/>
    </source>
</evidence>
<dbReference type="RefSeq" id="WP_413260277.1">
    <property type="nucleotide sequence ID" value="NZ_JBHFNS010000092.1"/>
</dbReference>
<feature type="transmembrane region" description="Helical" evidence="1">
    <location>
        <begin position="31"/>
        <end position="49"/>
    </location>
</feature>
<dbReference type="Proteomes" id="UP001576776">
    <property type="component" value="Unassembled WGS sequence"/>
</dbReference>
<name>A0ABV4YJ70_9CYAN</name>
<reference evidence="2 3" key="1">
    <citation type="submission" date="2024-09" db="EMBL/GenBank/DDBJ databases">
        <title>Floridaenema gen nov. (Aerosakkonemataceae, Aerosakkonematales ord. nov., Cyanobacteria) from benthic tropical and subtropical fresh waters, with the description of four new species.</title>
        <authorList>
            <person name="Moretto J.A."/>
            <person name="Berthold D.E."/>
            <person name="Lefler F.W."/>
            <person name="Huang I.-S."/>
            <person name="Laughinghouse H. IV."/>
        </authorList>
    </citation>
    <scope>NUCLEOTIDE SEQUENCE [LARGE SCALE GENOMIC DNA]</scope>
    <source>
        <strain evidence="2 3">BLCC-F154</strain>
    </source>
</reference>
<evidence type="ECO:0000313" key="3">
    <source>
        <dbReference type="Proteomes" id="UP001576776"/>
    </source>
</evidence>
<comment type="caution">
    <text evidence="2">The sequence shown here is derived from an EMBL/GenBank/DDBJ whole genome shotgun (WGS) entry which is preliminary data.</text>
</comment>
<keyword evidence="3" id="KW-1185">Reference proteome</keyword>
<proteinExistence type="predicted"/>
<gene>
    <name evidence="2" type="ORF">ACE1B6_26415</name>
</gene>